<dbReference type="GO" id="GO:0006629">
    <property type="term" value="P:lipid metabolic process"/>
    <property type="evidence" value="ECO:0007669"/>
    <property type="project" value="InterPro"/>
</dbReference>
<evidence type="ECO:0000313" key="2">
    <source>
        <dbReference type="EMBL" id="ARJ56087.1"/>
    </source>
</evidence>
<dbReference type="InterPro" id="IPR029058">
    <property type="entry name" value="AB_hydrolase_fold"/>
</dbReference>
<dbReference type="AlphaFoldDB" id="A0A1W6BVL2"/>
<dbReference type="Gene3D" id="3.40.50.1820">
    <property type="entry name" value="alpha/beta hydrolase"/>
    <property type="match status" value="1"/>
</dbReference>
<name>A0A1W6BVL2_9BACT</name>
<dbReference type="Pfam" id="PF01764">
    <property type="entry name" value="Lipase_3"/>
    <property type="match status" value="1"/>
</dbReference>
<dbReference type="RefSeq" id="WP_085296616.1">
    <property type="nucleotide sequence ID" value="NZ_CP020867.1"/>
</dbReference>
<dbReference type="SUPFAM" id="SSF53474">
    <property type="entry name" value="alpha/beta-Hydrolases"/>
    <property type="match status" value="1"/>
</dbReference>
<gene>
    <name evidence="2" type="ORF">CCUN_0440</name>
</gene>
<evidence type="ECO:0000313" key="3">
    <source>
        <dbReference type="Proteomes" id="UP000192902"/>
    </source>
</evidence>
<proteinExistence type="predicted"/>
<dbReference type="InterPro" id="IPR002921">
    <property type="entry name" value="Fungal_lipase-type"/>
</dbReference>
<protein>
    <submittedName>
        <fullName evidence="2">Putative lipase</fullName>
    </submittedName>
</protein>
<dbReference type="KEGG" id="ccun:CCUN_0440"/>
<dbReference type="EMBL" id="CP020867">
    <property type="protein sequence ID" value="ARJ56087.1"/>
    <property type="molecule type" value="Genomic_DNA"/>
</dbReference>
<accession>A0A1W6BVL2</accession>
<feature type="domain" description="Fungal lipase-type" evidence="1">
    <location>
        <begin position="140"/>
        <end position="247"/>
    </location>
</feature>
<dbReference type="STRING" id="1121267.CCUN_0440"/>
<reference evidence="2 3" key="1">
    <citation type="submission" date="2017-04" db="EMBL/GenBank/DDBJ databases">
        <title>Complete genome sequence of the Campylobacter cuniculorum type strain LMG24588.</title>
        <authorList>
            <person name="Miller W.G."/>
            <person name="Yee E."/>
            <person name="Revez J."/>
            <person name="Bono J.L."/>
            <person name="Rossi M."/>
        </authorList>
    </citation>
    <scope>NUCLEOTIDE SEQUENCE [LARGE SCALE GENOMIC DNA]</scope>
    <source>
        <strain evidence="2 3">LMG 24588</strain>
    </source>
</reference>
<sequence length="539" mass="62595">MKQQINNLKDYAELAQASYFYFDFLDTRNIFELDSNQEKIQDKNSLRSYREIKVNLEHVVSQKYKDKEVLIDLRQDDAWQSKMLNFFDEKTNFDKLNGEFSEIQAQNFAKRYTIKFHQPNTTSGFSATLFYDKEKDKFIIGFRGTELNIKTLLETSKETSKDLVADIGLTFGKGDFQINALKQFLLDIAPLLNNVDSDKIIFVGHSLGGYLAQWALIYCDSLYKDKLKFSPSEVYTFNAPSIHGWNVPSVVINPNTIKIMRDVLEKYIIDVSEKITHIYDNGGVKIIASAQYGSRNRLPIYTGKNSHSIIPLTQTLYFYSYLLELDANHNKVKDKSLSECIEYLNHFMKNIQIYTETFVLKNNAINNKNFTLKNGPLGPFRTSPEKINYFEYFLSLIATIMQETNDILEVVGNSYYTSYNAPVINQTKIIDFILKVQEKEKYILILDKNDFNKYRKDCSFVNNQENLAYKIAIGEFRIFIVVYKDMKCLENINNITKIYGYNSKSYKIKDQIWNEQYLGGVCKISQALYFSGKAKIGII</sequence>
<dbReference type="Proteomes" id="UP000192902">
    <property type="component" value="Chromosome"/>
</dbReference>
<organism evidence="2 3">
    <name type="scientific">Campylobacter cuniculorum DSM 23162 = LMG 24588</name>
    <dbReference type="NCBI Taxonomy" id="1121267"/>
    <lineage>
        <taxon>Bacteria</taxon>
        <taxon>Pseudomonadati</taxon>
        <taxon>Campylobacterota</taxon>
        <taxon>Epsilonproteobacteria</taxon>
        <taxon>Campylobacterales</taxon>
        <taxon>Campylobacteraceae</taxon>
        <taxon>Campylobacter</taxon>
    </lineage>
</organism>
<evidence type="ECO:0000259" key="1">
    <source>
        <dbReference type="Pfam" id="PF01764"/>
    </source>
</evidence>